<comment type="similarity">
    <text evidence="3 10 13">Belongs to the IPP transferase family.</text>
</comment>
<feature type="region of interest" description="Interaction with substrate tRNA" evidence="10">
    <location>
        <begin position="171"/>
        <end position="175"/>
    </location>
</feature>
<name>A0AAW8R2M1_9ALTE</name>
<dbReference type="PANTHER" id="PTHR11088:SF60">
    <property type="entry name" value="TRNA DIMETHYLALLYLTRANSFERASE"/>
    <property type="match status" value="1"/>
</dbReference>
<dbReference type="FunFam" id="1.10.20.140:FF:000001">
    <property type="entry name" value="tRNA dimethylallyltransferase"/>
    <property type="match status" value="1"/>
</dbReference>
<dbReference type="NCBIfam" id="TIGR00174">
    <property type="entry name" value="miaA"/>
    <property type="match status" value="1"/>
</dbReference>
<dbReference type="RefSeq" id="WP_311362281.1">
    <property type="nucleotide sequence ID" value="NZ_JAVRIE010000005.1"/>
</dbReference>
<dbReference type="GO" id="GO:0052381">
    <property type="term" value="F:tRNA dimethylallyltransferase activity"/>
    <property type="evidence" value="ECO:0007669"/>
    <property type="project" value="UniProtKB-UniRule"/>
</dbReference>
<dbReference type="Gene3D" id="1.10.20.140">
    <property type="match status" value="1"/>
</dbReference>
<comment type="function">
    <text evidence="2 10 12">Catalyzes the transfer of a dimethylallyl group onto the adenine at position 37 in tRNAs that read codons beginning with uridine, leading to the formation of N6-(dimethylallyl)adenosine (i(6)A).</text>
</comment>
<evidence type="ECO:0000256" key="3">
    <source>
        <dbReference type="ARBA" id="ARBA00005842"/>
    </source>
</evidence>
<accession>A0AAW8R2M1</accession>
<feature type="binding site" evidence="10">
    <location>
        <begin position="22"/>
        <end position="29"/>
    </location>
    <ligand>
        <name>ATP</name>
        <dbReference type="ChEBI" id="CHEBI:30616"/>
    </ligand>
</feature>
<evidence type="ECO:0000256" key="5">
    <source>
        <dbReference type="ARBA" id="ARBA00022694"/>
    </source>
</evidence>
<feature type="site" description="Interaction with substrate tRNA" evidence="10">
    <location>
        <position position="135"/>
    </location>
</feature>
<keyword evidence="5 10" id="KW-0819">tRNA processing</keyword>
<dbReference type="GO" id="GO:0005524">
    <property type="term" value="F:ATP binding"/>
    <property type="evidence" value="ECO:0007669"/>
    <property type="project" value="UniProtKB-UniRule"/>
</dbReference>
<keyword evidence="4 10" id="KW-0808">Transferase</keyword>
<reference evidence="14 15" key="1">
    <citation type="submission" date="2023-09" db="EMBL/GenBank/DDBJ databases">
        <authorList>
            <person name="Rey-Velasco X."/>
        </authorList>
    </citation>
    <scope>NUCLEOTIDE SEQUENCE [LARGE SCALE GENOMIC DNA]</scope>
    <source>
        <strain evidence="14 15">W409</strain>
    </source>
</reference>
<sequence length="321" mass="36172">MSEIIQAETNLANQPQVITLMGPTASGKTALAIELAKQINGEVISVDSALIYRGMDIGTAKPDLTEQDGIKHWLIDIIEPNQTYSVAEFRRDAIACIEDIVARGKVPILAGGTMMYFNGLIKGLSSLPNADENVRTQIQAFIDTHGLSAAHRKLSELDPESGQRIHENDPQRIMRALEVFELSGKTITELQAIKPKPLPYMFTEFSLMPQDRNVLHERIAQRFDLMLTNNFEQEVAKLRNDTTLHIDLPAIRSVGYRQMWLYLAGEYGTGKVAWETMREKGIIATRQLAKRQITWLRSWSDAIELETGNVDNINAVMRRIR</sequence>
<evidence type="ECO:0000256" key="4">
    <source>
        <dbReference type="ARBA" id="ARBA00022679"/>
    </source>
</evidence>
<feature type="binding site" evidence="10">
    <location>
        <begin position="24"/>
        <end position="29"/>
    </location>
    <ligand>
        <name>substrate</name>
    </ligand>
</feature>
<keyword evidence="6 10" id="KW-0547">Nucleotide-binding</keyword>
<keyword evidence="7 10" id="KW-0067">ATP-binding</keyword>
<gene>
    <name evidence="10 14" type="primary">miaA</name>
    <name evidence="14" type="ORF">RM544_13265</name>
</gene>
<keyword evidence="15" id="KW-1185">Reference proteome</keyword>
<organism evidence="14 15">
    <name type="scientific">Brumicola blandensis</name>
    <dbReference type="NCBI Taxonomy" id="3075611"/>
    <lineage>
        <taxon>Bacteria</taxon>
        <taxon>Pseudomonadati</taxon>
        <taxon>Pseudomonadota</taxon>
        <taxon>Gammaproteobacteria</taxon>
        <taxon>Alteromonadales</taxon>
        <taxon>Alteromonadaceae</taxon>
        <taxon>Brumicola</taxon>
    </lineage>
</organism>
<proteinExistence type="inferred from homology"/>
<evidence type="ECO:0000256" key="12">
    <source>
        <dbReference type="RuleBase" id="RU003784"/>
    </source>
</evidence>
<dbReference type="InterPro" id="IPR027417">
    <property type="entry name" value="P-loop_NTPase"/>
</dbReference>
<comment type="caution">
    <text evidence="10">Lacks conserved residue(s) required for the propagation of feature annotation.</text>
</comment>
<dbReference type="PANTHER" id="PTHR11088">
    <property type="entry name" value="TRNA DIMETHYLALLYLTRANSFERASE"/>
    <property type="match status" value="1"/>
</dbReference>
<evidence type="ECO:0000256" key="7">
    <source>
        <dbReference type="ARBA" id="ARBA00022840"/>
    </source>
</evidence>
<comment type="cofactor">
    <cofactor evidence="1 10">
        <name>Mg(2+)</name>
        <dbReference type="ChEBI" id="CHEBI:18420"/>
    </cofactor>
</comment>
<dbReference type="AlphaFoldDB" id="A0AAW8R2M1"/>
<evidence type="ECO:0000256" key="13">
    <source>
        <dbReference type="RuleBase" id="RU003785"/>
    </source>
</evidence>
<feature type="region of interest" description="Interaction with substrate tRNA" evidence="10">
    <location>
        <begin position="290"/>
        <end position="297"/>
    </location>
</feature>
<dbReference type="Proteomes" id="UP001249020">
    <property type="component" value="Unassembled WGS sequence"/>
</dbReference>
<evidence type="ECO:0000256" key="1">
    <source>
        <dbReference type="ARBA" id="ARBA00001946"/>
    </source>
</evidence>
<evidence type="ECO:0000256" key="6">
    <source>
        <dbReference type="ARBA" id="ARBA00022741"/>
    </source>
</evidence>
<dbReference type="InterPro" id="IPR018022">
    <property type="entry name" value="IPT"/>
</dbReference>
<keyword evidence="8 10" id="KW-0460">Magnesium</keyword>
<evidence type="ECO:0000313" key="14">
    <source>
        <dbReference type="EMBL" id="MDT0583512.1"/>
    </source>
</evidence>
<comment type="caution">
    <text evidence="14">The sequence shown here is derived from an EMBL/GenBank/DDBJ whole genome shotgun (WGS) entry which is preliminary data.</text>
</comment>
<dbReference type="InterPro" id="IPR039657">
    <property type="entry name" value="Dimethylallyltransferase"/>
</dbReference>
<evidence type="ECO:0000256" key="8">
    <source>
        <dbReference type="ARBA" id="ARBA00022842"/>
    </source>
</evidence>
<protein>
    <recommendedName>
        <fullName evidence="10">tRNA dimethylallyltransferase</fullName>
        <ecNumber evidence="10">2.5.1.75</ecNumber>
    </recommendedName>
    <alternativeName>
        <fullName evidence="10">Dimethylallyl diphosphate:tRNA dimethylallyltransferase</fullName>
        <shortName evidence="10">DMAPP:tRNA dimethylallyltransferase</shortName>
        <shortName evidence="10">DMATase</shortName>
    </alternativeName>
    <alternativeName>
        <fullName evidence="10">Isopentenyl-diphosphate:tRNA isopentenyltransferase</fullName>
        <shortName evidence="10">IPP transferase</shortName>
        <shortName evidence="10">IPPT</shortName>
        <shortName evidence="10">IPTase</shortName>
    </alternativeName>
</protein>
<dbReference type="EC" id="2.5.1.75" evidence="10"/>
<dbReference type="Pfam" id="PF01715">
    <property type="entry name" value="IPPT"/>
    <property type="match status" value="1"/>
</dbReference>
<comment type="subunit">
    <text evidence="10">Monomer.</text>
</comment>
<evidence type="ECO:0000313" key="15">
    <source>
        <dbReference type="Proteomes" id="UP001249020"/>
    </source>
</evidence>
<evidence type="ECO:0000256" key="10">
    <source>
        <dbReference type="HAMAP-Rule" id="MF_00185"/>
    </source>
</evidence>
<dbReference type="SUPFAM" id="SSF52540">
    <property type="entry name" value="P-loop containing nucleoside triphosphate hydrolases"/>
    <property type="match status" value="2"/>
</dbReference>
<evidence type="ECO:0000256" key="2">
    <source>
        <dbReference type="ARBA" id="ARBA00003213"/>
    </source>
</evidence>
<dbReference type="Gene3D" id="3.40.50.300">
    <property type="entry name" value="P-loop containing nucleotide triphosphate hydrolases"/>
    <property type="match status" value="1"/>
</dbReference>
<dbReference type="HAMAP" id="MF_00185">
    <property type="entry name" value="IPP_trans"/>
    <property type="match status" value="1"/>
</dbReference>
<evidence type="ECO:0000256" key="11">
    <source>
        <dbReference type="RuleBase" id="RU003783"/>
    </source>
</evidence>
<comment type="catalytic activity">
    <reaction evidence="9 10 11">
        <text>adenosine(37) in tRNA + dimethylallyl diphosphate = N(6)-dimethylallyladenosine(37) in tRNA + diphosphate</text>
        <dbReference type="Rhea" id="RHEA:26482"/>
        <dbReference type="Rhea" id="RHEA-COMP:10162"/>
        <dbReference type="Rhea" id="RHEA-COMP:10375"/>
        <dbReference type="ChEBI" id="CHEBI:33019"/>
        <dbReference type="ChEBI" id="CHEBI:57623"/>
        <dbReference type="ChEBI" id="CHEBI:74411"/>
        <dbReference type="ChEBI" id="CHEBI:74415"/>
        <dbReference type="EC" id="2.5.1.75"/>
    </reaction>
</comment>
<feature type="region of interest" description="Interaction with substrate tRNA" evidence="10">
    <location>
        <begin position="47"/>
        <end position="50"/>
    </location>
</feature>
<dbReference type="EMBL" id="JAVRIE010000005">
    <property type="protein sequence ID" value="MDT0583512.1"/>
    <property type="molecule type" value="Genomic_DNA"/>
</dbReference>
<evidence type="ECO:0000256" key="9">
    <source>
        <dbReference type="ARBA" id="ARBA00049563"/>
    </source>
</evidence>
<dbReference type="GO" id="GO:0006400">
    <property type="term" value="P:tRNA modification"/>
    <property type="evidence" value="ECO:0007669"/>
    <property type="project" value="TreeGrafter"/>
</dbReference>
<feature type="site" description="Interaction with substrate tRNA" evidence="10">
    <location>
        <position position="113"/>
    </location>
</feature>